<feature type="region of interest" description="Disordered" evidence="2">
    <location>
        <begin position="222"/>
        <end position="242"/>
    </location>
</feature>
<dbReference type="RefSeq" id="XP_062661214.1">
    <property type="nucleotide sequence ID" value="XM_062801625.1"/>
</dbReference>
<gene>
    <name evidence="4" type="ORF">B0H64DRAFT_357742</name>
</gene>
<proteinExistence type="predicted"/>
<dbReference type="Gene3D" id="3.30.559.10">
    <property type="entry name" value="Chloramphenicol acetyltransferase-like domain"/>
    <property type="match status" value="2"/>
</dbReference>
<evidence type="ECO:0000256" key="1">
    <source>
        <dbReference type="ARBA" id="ARBA00022679"/>
    </source>
</evidence>
<sequence length="535" mass="59721">MSDQTGQQVYHIHPLGWENDPDEERYRLSPLDYVGTCVFNNYALYFKLDDGDKANALEVLRSGLERTLCQTRHLSSTIEEGPDGDHWFVRRKENTVELRVQWLDTLEDEDKYPSLQDMEDAHFRAQVLGDLDLWQIPQMRYGGDNPEAHPDRRPSVLGFKASFVRGGLVLVTHVHHLANDTTGWASFIQQLAENCRASVTGTPYPPWDPACLVVARRLAKGPVPEDQKITAPSSLLNDPTSPLPLPGGRQALLFHLPKSKAAQLKALAHPPPSASSRSSTTTPITNPTNNTTTTTTPPTPTPPKISTYDATTALLWQILTRLRHAHYASRIPRSARPLWATVIDMRQRLRLRTDLDLVGVPPSPTIPARMQRNLLSAAVSRLPLPGVPEEDVWPLHRVAAWVRAMTEAGGTWAVLEALHDQFRLLRDKTRAAADMYNLPALAVAVSDHRAAAAVIGGGREGEGAEFGFGKPVAYRQLWGRVDVGLLILYPARAGSGEDEGLEFTIGYEKVLAKELVEDEEFRRWFEYRGVDWEDE</sequence>
<dbReference type="EMBL" id="JAUEPN010000003">
    <property type="protein sequence ID" value="KAK3297700.1"/>
    <property type="molecule type" value="Genomic_DNA"/>
</dbReference>
<keyword evidence="1" id="KW-0808">Transferase</keyword>
<dbReference type="PANTHER" id="PTHR31896:SF13">
    <property type="entry name" value="TRICHOTHECENE 3-O-ACETYLTRANSFERASE"/>
    <property type="match status" value="1"/>
</dbReference>
<feature type="compositionally biased region" description="Polar residues" evidence="2">
    <location>
        <begin position="230"/>
        <end position="240"/>
    </location>
</feature>
<keyword evidence="5" id="KW-1185">Reference proteome</keyword>
<reference evidence="4" key="2">
    <citation type="submission" date="2023-06" db="EMBL/GenBank/DDBJ databases">
        <authorList>
            <consortium name="Lawrence Berkeley National Laboratory"/>
            <person name="Haridas S."/>
            <person name="Hensen N."/>
            <person name="Bonometti L."/>
            <person name="Westerberg I."/>
            <person name="Brannstrom I.O."/>
            <person name="Guillou S."/>
            <person name="Cros-Aarteil S."/>
            <person name="Calhoun S."/>
            <person name="Kuo A."/>
            <person name="Mondo S."/>
            <person name="Pangilinan J."/>
            <person name="Riley R."/>
            <person name="Labutti K."/>
            <person name="Andreopoulos B."/>
            <person name="Lipzen A."/>
            <person name="Chen C."/>
            <person name="Yanf M."/>
            <person name="Daum C."/>
            <person name="Ng V."/>
            <person name="Clum A."/>
            <person name="Steindorff A."/>
            <person name="Ohm R."/>
            <person name="Martin F."/>
            <person name="Silar P."/>
            <person name="Natvig D."/>
            <person name="Lalanne C."/>
            <person name="Gautier V."/>
            <person name="Ament-Velasquez S.L."/>
            <person name="Kruys A."/>
            <person name="Hutchinson M.I."/>
            <person name="Powell A.J."/>
            <person name="Barry K."/>
            <person name="Miller A.N."/>
            <person name="Grigoriev I.V."/>
            <person name="Debuchy R."/>
            <person name="Gladieux P."/>
            <person name="Thoren M.H."/>
            <person name="Johannesson H."/>
        </authorList>
    </citation>
    <scope>NUCLEOTIDE SEQUENCE</scope>
    <source>
        <strain evidence="4">CBS 168.71</strain>
    </source>
</reference>
<feature type="compositionally biased region" description="Low complexity" evidence="2">
    <location>
        <begin position="274"/>
        <end position="296"/>
    </location>
</feature>
<feature type="region of interest" description="Disordered" evidence="2">
    <location>
        <begin position="264"/>
        <end position="304"/>
    </location>
</feature>
<feature type="domain" description="Trichothecene 3-O-acetyltransferase-like N-terminal" evidence="3">
    <location>
        <begin position="42"/>
        <end position="195"/>
    </location>
</feature>
<evidence type="ECO:0000313" key="5">
    <source>
        <dbReference type="Proteomes" id="UP001278766"/>
    </source>
</evidence>
<evidence type="ECO:0000259" key="3">
    <source>
        <dbReference type="Pfam" id="PF22664"/>
    </source>
</evidence>
<dbReference type="InterPro" id="IPR023213">
    <property type="entry name" value="CAT-like_dom_sf"/>
</dbReference>
<accession>A0AAE0HJJ7</accession>
<evidence type="ECO:0000256" key="2">
    <source>
        <dbReference type="SAM" id="MobiDB-lite"/>
    </source>
</evidence>
<dbReference type="GeneID" id="87838573"/>
<dbReference type="Pfam" id="PF22664">
    <property type="entry name" value="TRI-like_N"/>
    <property type="match status" value="1"/>
</dbReference>
<reference evidence="4" key="1">
    <citation type="journal article" date="2023" name="Mol. Phylogenet. Evol.">
        <title>Genome-scale phylogeny and comparative genomics of the fungal order Sordariales.</title>
        <authorList>
            <person name="Hensen N."/>
            <person name="Bonometti L."/>
            <person name="Westerberg I."/>
            <person name="Brannstrom I.O."/>
            <person name="Guillou S."/>
            <person name="Cros-Aarteil S."/>
            <person name="Calhoun S."/>
            <person name="Haridas S."/>
            <person name="Kuo A."/>
            <person name="Mondo S."/>
            <person name="Pangilinan J."/>
            <person name="Riley R."/>
            <person name="LaButti K."/>
            <person name="Andreopoulos B."/>
            <person name="Lipzen A."/>
            <person name="Chen C."/>
            <person name="Yan M."/>
            <person name="Daum C."/>
            <person name="Ng V."/>
            <person name="Clum A."/>
            <person name="Steindorff A."/>
            <person name="Ohm R.A."/>
            <person name="Martin F."/>
            <person name="Silar P."/>
            <person name="Natvig D.O."/>
            <person name="Lalanne C."/>
            <person name="Gautier V."/>
            <person name="Ament-Velasquez S.L."/>
            <person name="Kruys A."/>
            <person name="Hutchinson M.I."/>
            <person name="Powell A.J."/>
            <person name="Barry K."/>
            <person name="Miller A.N."/>
            <person name="Grigoriev I.V."/>
            <person name="Debuchy R."/>
            <person name="Gladieux P."/>
            <person name="Hiltunen Thoren M."/>
            <person name="Johannesson H."/>
        </authorList>
    </citation>
    <scope>NUCLEOTIDE SEQUENCE</scope>
    <source>
        <strain evidence="4">CBS 168.71</strain>
    </source>
</reference>
<evidence type="ECO:0000313" key="4">
    <source>
        <dbReference type="EMBL" id="KAK3297700.1"/>
    </source>
</evidence>
<dbReference type="InterPro" id="IPR051283">
    <property type="entry name" value="Sec_Metabolite_Acyltrans"/>
</dbReference>
<protein>
    <recommendedName>
        <fullName evidence="3">Trichothecene 3-O-acetyltransferase-like N-terminal domain-containing protein</fullName>
    </recommendedName>
</protein>
<dbReference type="AlphaFoldDB" id="A0AAE0HJJ7"/>
<dbReference type="InterPro" id="IPR054710">
    <property type="entry name" value="Tri101-like_N"/>
</dbReference>
<dbReference type="Proteomes" id="UP001278766">
    <property type="component" value="Unassembled WGS sequence"/>
</dbReference>
<name>A0AAE0HJJ7_9PEZI</name>
<comment type="caution">
    <text evidence="4">The sequence shown here is derived from an EMBL/GenBank/DDBJ whole genome shotgun (WGS) entry which is preliminary data.</text>
</comment>
<dbReference type="PANTHER" id="PTHR31896">
    <property type="entry name" value="FAMILY REGULATORY PROTEIN, PUTATIVE (AFU_ORTHOLOGUE AFUA_3G14730)-RELATED"/>
    <property type="match status" value="1"/>
</dbReference>
<dbReference type="GO" id="GO:0016740">
    <property type="term" value="F:transferase activity"/>
    <property type="evidence" value="ECO:0007669"/>
    <property type="project" value="UniProtKB-KW"/>
</dbReference>
<organism evidence="4 5">
    <name type="scientific">Chaetomium fimeti</name>
    <dbReference type="NCBI Taxonomy" id="1854472"/>
    <lineage>
        <taxon>Eukaryota</taxon>
        <taxon>Fungi</taxon>
        <taxon>Dikarya</taxon>
        <taxon>Ascomycota</taxon>
        <taxon>Pezizomycotina</taxon>
        <taxon>Sordariomycetes</taxon>
        <taxon>Sordariomycetidae</taxon>
        <taxon>Sordariales</taxon>
        <taxon>Chaetomiaceae</taxon>
        <taxon>Chaetomium</taxon>
    </lineage>
</organism>